<proteinExistence type="predicted"/>
<accession>A0A2U1TZP7</accession>
<comment type="caution">
    <text evidence="2">The sequence shown here is derived from an EMBL/GenBank/DDBJ whole genome shotgun (WGS) entry which is preliminary data.</text>
</comment>
<evidence type="ECO:0000256" key="1">
    <source>
        <dbReference type="SAM" id="MobiDB-lite"/>
    </source>
</evidence>
<protein>
    <submittedName>
        <fullName evidence="2">Uncharacterized protein</fullName>
    </submittedName>
</protein>
<sequence>MNDEIAASFVHPQANPRSTGNIRADKSAAFNKNDNYMHYQLICKISAKRGNEDMGFDSARIAVRGITVMVGKEDSTV</sequence>
<reference evidence="2 3" key="1">
    <citation type="submission" date="2018-04" db="EMBL/GenBank/DDBJ databases">
        <title>Brenneria corticis sp.nov.</title>
        <authorList>
            <person name="Li Y."/>
        </authorList>
    </citation>
    <scope>NUCLEOTIDE SEQUENCE [LARGE SCALE GENOMIC DNA]</scope>
    <source>
        <strain evidence="2 3">LMG 27715</strain>
    </source>
</reference>
<gene>
    <name evidence="2" type="ORF">B4923_02120</name>
</gene>
<dbReference type="RefSeq" id="WP_109052722.1">
    <property type="nucleotide sequence ID" value="NZ_QDKJ01000002.1"/>
</dbReference>
<dbReference type="EMBL" id="QDKJ01000002">
    <property type="protein sequence ID" value="PWC14864.1"/>
    <property type="molecule type" value="Genomic_DNA"/>
</dbReference>
<keyword evidence="3" id="KW-1185">Reference proteome</keyword>
<evidence type="ECO:0000313" key="2">
    <source>
        <dbReference type="EMBL" id="PWC14864.1"/>
    </source>
</evidence>
<dbReference type="Proteomes" id="UP000245138">
    <property type="component" value="Unassembled WGS sequence"/>
</dbReference>
<organism evidence="2 3">
    <name type="scientific">Brenneria roseae subsp. americana</name>
    <dbReference type="NCBI Taxonomy" id="1508507"/>
    <lineage>
        <taxon>Bacteria</taxon>
        <taxon>Pseudomonadati</taxon>
        <taxon>Pseudomonadota</taxon>
        <taxon>Gammaproteobacteria</taxon>
        <taxon>Enterobacterales</taxon>
        <taxon>Pectobacteriaceae</taxon>
        <taxon>Brenneria</taxon>
    </lineage>
</organism>
<dbReference type="AlphaFoldDB" id="A0A2U1TZP7"/>
<name>A0A2U1TZP7_9GAMM</name>
<evidence type="ECO:0000313" key="3">
    <source>
        <dbReference type="Proteomes" id="UP000245138"/>
    </source>
</evidence>
<feature type="region of interest" description="Disordered" evidence="1">
    <location>
        <begin position="1"/>
        <end position="21"/>
    </location>
</feature>